<dbReference type="AlphaFoldDB" id="A0A9Q9EPG4"/>
<feature type="region of interest" description="Disordered" evidence="1">
    <location>
        <begin position="1"/>
        <end position="145"/>
    </location>
</feature>
<feature type="transmembrane region" description="Helical" evidence="2">
    <location>
        <begin position="286"/>
        <end position="310"/>
    </location>
</feature>
<gene>
    <name evidence="3" type="ORF">Slin15195_G110110</name>
</gene>
<feature type="compositionally biased region" description="Basic and acidic residues" evidence="1">
    <location>
        <begin position="1"/>
        <end position="18"/>
    </location>
</feature>
<feature type="compositionally biased region" description="Low complexity" evidence="1">
    <location>
        <begin position="503"/>
        <end position="519"/>
    </location>
</feature>
<dbReference type="OrthoDB" id="4838853at2759"/>
<organism evidence="3 4">
    <name type="scientific">Septoria linicola</name>
    <dbReference type="NCBI Taxonomy" id="215465"/>
    <lineage>
        <taxon>Eukaryota</taxon>
        <taxon>Fungi</taxon>
        <taxon>Dikarya</taxon>
        <taxon>Ascomycota</taxon>
        <taxon>Pezizomycotina</taxon>
        <taxon>Dothideomycetes</taxon>
        <taxon>Dothideomycetidae</taxon>
        <taxon>Mycosphaerellales</taxon>
        <taxon>Mycosphaerellaceae</taxon>
        <taxon>Septoria</taxon>
    </lineage>
</organism>
<feature type="compositionally biased region" description="Polar residues" evidence="1">
    <location>
        <begin position="25"/>
        <end position="58"/>
    </location>
</feature>
<feature type="transmembrane region" description="Helical" evidence="2">
    <location>
        <begin position="399"/>
        <end position="420"/>
    </location>
</feature>
<feature type="transmembrane region" description="Helical" evidence="2">
    <location>
        <begin position="179"/>
        <end position="207"/>
    </location>
</feature>
<dbReference type="EMBL" id="CP099427">
    <property type="protein sequence ID" value="USW57692.1"/>
    <property type="molecule type" value="Genomic_DNA"/>
</dbReference>
<feature type="transmembrane region" description="Helical" evidence="2">
    <location>
        <begin position="213"/>
        <end position="232"/>
    </location>
</feature>
<feature type="transmembrane region" description="Helical" evidence="2">
    <location>
        <begin position="253"/>
        <end position="274"/>
    </location>
</feature>
<feature type="transmembrane region" description="Helical" evidence="2">
    <location>
        <begin position="372"/>
        <end position="393"/>
    </location>
</feature>
<feature type="compositionally biased region" description="Basic and acidic residues" evidence="1">
    <location>
        <begin position="450"/>
        <end position="462"/>
    </location>
</feature>
<sequence>MAGEDPKTHDFDQRHDGPFDPPTRASIQINTDSSHRNQSTNVPSPSSPNAVHSPTATTKPRKSVQLPRSDSDPTSPPPPPPPPRRSTQVARDRSNAPRPSQDFDVRRDGPYGRPSITMTRRRSSGVATALSPDAIRTQSRDPATTDVEALQGYQTAEESRPLYEPRPPPLNYSLWDRRWFIAFFWTMILVDCIAAPIILYFCLWYLTSLSPNATFSIVTAALGGVSIVEYFVRFWRLWKKSSTCRVLGAKRKYLDWFHWNFTVGWVIIMIELIVGTVPENPPIRLLAMPLASMMWVFGTELLVVDIMRYFEVPAPVRMSSIPKGAQLRPAIYSMIEDVVAVDGSGGTEYREALNRRYEASHVFRSLLRRLGVFWAVGAEGMALLTTVLIFTIHPEAAYVVGWSAPFVWAGIWAGLTIIYAKRMLKKEQEAWTQELQEKEGAMMMTGLSDRGSDIKADDDSGPRNEPAQGGLSTIISTAEPPALNDSKPVAASADVDTSRGRPADAPAATAAIQDQPAKV</sequence>
<evidence type="ECO:0000256" key="2">
    <source>
        <dbReference type="SAM" id="Phobius"/>
    </source>
</evidence>
<feature type="compositionally biased region" description="Basic and acidic residues" evidence="1">
    <location>
        <begin position="90"/>
        <end position="110"/>
    </location>
</feature>
<dbReference type="PANTHER" id="PTHR42024">
    <property type="entry name" value="AMINO ACID PERMEASE_ SLC12A DOMAIN-CONTAINING PROTEIN"/>
    <property type="match status" value="1"/>
</dbReference>
<keyword evidence="2" id="KW-1133">Transmembrane helix</keyword>
<dbReference type="Proteomes" id="UP001056384">
    <property type="component" value="Chromosome 10"/>
</dbReference>
<feature type="compositionally biased region" description="Pro residues" evidence="1">
    <location>
        <begin position="74"/>
        <end position="84"/>
    </location>
</feature>
<protein>
    <submittedName>
        <fullName evidence="3">Uncharacterized protein</fullName>
    </submittedName>
</protein>
<reference evidence="3" key="1">
    <citation type="submission" date="2022-06" db="EMBL/GenBank/DDBJ databases">
        <title>Complete genome sequences of two strains of the flax pathogen Septoria linicola.</title>
        <authorList>
            <person name="Lapalu N."/>
            <person name="Simon A."/>
            <person name="Demenou B."/>
            <person name="Paumier D."/>
            <person name="Guillot M.-P."/>
            <person name="Gout L."/>
            <person name="Valade R."/>
        </authorList>
    </citation>
    <scope>NUCLEOTIDE SEQUENCE</scope>
    <source>
        <strain evidence="3">SE15195</strain>
    </source>
</reference>
<proteinExistence type="predicted"/>
<name>A0A9Q9EPG4_9PEZI</name>
<dbReference type="PANTHER" id="PTHR42024:SF1">
    <property type="entry name" value="AMINO ACID PERMEASE_ SLC12A DOMAIN-CONTAINING PROTEIN"/>
    <property type="match status" value="1"/>
</dbReference>
<evidence type="ECO:0000256" key="1">
    <source>
        <dbReference type="SAM" id="MobiDB-lite"/>
    </source>
</evidence>
<keyword evidence="4" id="KW-1185">Reference proteome</keyword>
<keyword evidence="2" id="KW-0812">Transmembrane</keyword>
<feature type="region of interest" description="Disordered" evidence="1">
    <location>
        <begin position="447"/>
        <end position="519"/>
    </location>
</feature>
<evidence type="ECO:0000313" key="3">
    <source>
        <dbReference type="EMBL" id="USW57692.1"/>
    </source>
</evidence>
<accession>A0A9Q9EPG4</accession>
<evidence type="ECO:0000313" key="4">
    <source>
        <dbReference type="Proteomes" id="UP001056384"/>
    </source>
</evidence>
<keyword evidence="2" id="KW-0472">Membrane</keyword>